<dbReference type="GO" id="GO:0005634">
    <property type="term" value="C:nucleus"/>
    <property type="evidence" value="ECO:0007669"/>
    <property type="project" value="TreeGrafter"/>
</dbReference>
<dbReference type="InterPro" id="IPR001214">
    <property type="entry name" value="SET_dom"/>
</dbReference>
<reference evidence="2" key="1">
    <citation type="submission" date="2021-12" db="EMBL/GenBank/DDBJ databases">
        <title>Black yeast isolated from Biological Soil Crust.</title>
        <authorList>
            <person name="Kurbessoian T."/>
        </authorList>
    </citation>
    <scope>NUCLEOTIDE SEQUENCE</scope>
    <source>
        <strain evidence="2">CCFEE 5208</strain>
    </source>
</reference>
<dbReference type="CDD" id="cd20071">
    <property type="entry name" value="SET_SMYD"/>
    <property type="match status" value="1"/>
</dbReference>
<dbReference type="SUPFAM" id="SSF82199">
    <property type="entry name" value="SET domain"/>
    <property type="match status" value="1"/>
</dbReference>
<evidence type="ECO:0000313" key="2">
    <source>
        <dbReference type="EMBL" id="KAK0318357.1"/>
    </source>
</evidence>
<dbReference type="Gene3D" id="2.170.270.10">
    <property type="entry name" value="SET domain"/>
    <property type="match status" value="1"/>
</dbReference>
<organism evidence="2 4">
    <name type="scientific">Friedmanniomyces endolithicus</name>
    <dbReference type="NCBI Taxonomy" id="329885"/>
    <lineage>
        <taxon>Eukaryota</taxon>
        <taxon>Fungi</taxon>
        <taxon>Dikarya</taxon>
        <taxon>Ascomycota</taxon>
        <taxon>Pezizomycotina</taxon>
        <taxon>Dothideomycetes</taxon>
        <taxon>Dothideomycetidae</taxon>
        <taxon>Mycosphaerellales</taxon>
        <taxon>Teratosphaeriaceae</taxon>
        <taxon>Friedmanniomyces</taxon>
    </lineage>
</organism>
<dbReference type="InterPro" id="IPR050869">
    <property type="entry name" value="H3K4_H4K5_MeTrfase"/>
</dbReference>
<dbReference type="PANTHER" id="PTHR12197">
    <property type="entry name" value="HISTONE-LYSINE N-METHYLTRANSFERASE SMYD"/>
    <property type="match status" value="1"/>
</dbReference>
<evidence type="ECO:0000313" key="4">
    <source>
        <dbReference type="Proteomes" id="UP001168146"/>
    </source>
</evidence>
<proteinExistence type="predicted"/>
<dbReference type="EMBL" id="JAUJLE010000087">
    <property type="protein sequence ID" value="KAK0986521.1"/>
    <property type="molecule type" value="Genomic_DNA"/>
</dbReference>
<evidence type="ECO:0000313" key="3">
    <source>
        <dbReference type="EMBL" id="KAK0986521.1"/>
    </source>
</evidence>
<accession>A0AAN6JBF8</accession>
<keyword evidence="5" id="KW-1185">Reference proteome</keyword>
<evidence type="ECO:0000313" key="5">
    <source>
        <dbReference type="Proteomes" id="UP001175353"/>
    </source>
</evidence>
<gene>
    <name evidence="2" type="primary">SET6_2</name>
    <name evidence="2" type="ORF">LTR82_010745</name>
    <name evidence="3" type="ORF">LTR91_010236</name>
</gene>
<reference evidence="3" key="2">
    <citation type="submission" date="2023-06" db="EMBL/GenBank/DDBJ databases">
        <title>Black Yeasts Isolated from many extreme environments.</title>
        <authorList>
            <person name="Coleine C."/>
            <person name="Stajich J.E."/>
            <person name="Selbmann L."/>
        </authorList>
    </citation>
    <scope>NUCLEOTIDE SEQUENCE</scope>
    <source>
        <strain evidence="3">CCFEE 5200</strain>
    </source>
</reference>
<dbReference type="InterPro" id="IPR046341">
    <property type="entry name" value="SET_dom_sf"/>
</dbReference>
<comment type="caution">
    <text evidence="2">The sequence shown here is derived from an EMBL/GenBank/DDBJ whole genome shotgun (WGS) entry which is preliminary data.</text>
</comment>
<dbReference type="PROSITE" id="PS50280">
    <property type="entry name" value="SET"/>
    <property type="match status" value="1"/>
</dbReference>
<sequence length="389" mass="43134">MSPPASDIFSVKAIPGAGRGIIASHDISKDTTVLNSEPPIAHVLFHEYRKEVCAQCFLYDRGRTLRVKDHGTGKVFCSGRCQQAWVDHTGEQGYKAWQDLHHYIQTKRKGGKGSGGISLVDHRPNAEEIYRSWAKAEKHVSSRMEAGHTLDYPGRAQAKGAVASSIDPDILGYLLSGILYHYQQPDRWREAVLTLVMHDEPYSTTHDLETHCNSFVQLSSIMSASLLGSCTVQVCRALAAVSSHNAFGIRSGGEDGEEYMGYGVYPSASYFNHSCRPNVAKQRIGNAWKFWVTEDVRQGEELCISYLGGDEKDLNVRQRRGHLWEVWGFVCECVRCQREGGASQTVDETISTPVHSSGRFEACGELAILQGLPCVNRHIDTVLFSSPTQ</sequence>
<dbReference type="EMBL" id="JASUXU010000037">
    <property type="protein sequence ID" value="KAK0318357.1"/>
    <property type="molecule type" value="Genomic_DNA"/>
</dbReference>
<name>A0AAN6JBF8_9PEZI</name>
<feature type="domain" description="SET" evidence="1">
    <location>
        <begin position="7"/>
        <end position="307"/>
    </location>
</feature>
<dbReference type="Proteomes" id="UP001168146">
    <property type="component" value="Unassembled WGS sequence"/>
</dbReference>
<dbReference type="AlphaFoldDB" id="A0AAN6JBF8"/>
<dbReference type="Pfam" id="PF00856">
    <property type="entry name" value="SET"/>
    <property type="match status" value="1"/>
</dbReference>
<dbReference type="Proteomes" id="UP001175353">
    <property type="component" value="Unassembled WGS sequence"/>
</dbReference>
<evidence type="ECO:0000259" key="1">
    <source>
        <dbReference type="PROSITE" id="PS50280"/>
    </source>
</evidence>
<dbReference type="PANTHER" id="PTHR12197:SF294">
    <property type="entry name" value="POTENTIAL PROTEIN LYSINE METHYLTRANSFERASE SET6"/>
    <property type="match status" value="1"/>
</dbReference>
<protein>
    <submittedName>
        <fullName evidence="2">Histone-lysine N-methyltransferase set-6</fullName>
    </submittedName>
</protein>